<evidence type="ECO:0000256" key="1">
    <source>
        <dbReference type="ARBA" id="ARBA00004886"/>
    </source>
</evidence>
<organism evidence="4 5">
    <name type="scientific">Telmatospirillum siberiense</name>
    <dbReference type="NCBI Taxonomy" id="382514"/>
    <lineage>
        <taxon>Bacteria</taxon>
        <taxon>Pseudomonadati</taxon>
        <taxon>Pseudomonadota</taxon>
        <taxon>Alphaproteobacteria</taxon>
        <taxon>Rhodospirillales</taxon>
        <taxon>Rhodospirillaceae</taxon>
        <taxon>Telmatospirillum</taxon>
    </lineage>
</organism>
<comment type="caution">
    <text evidence="4">The sequence shown here is derived from an EMBL/GenBank/DDBJ whole genome shotgun (WGS) entry which is preliminary data.</text>
</comment>
<protein>
    <submittedName>
        <fullName evidence="4">Pyrroloquinoline quinone biosynthesis peptide chaperone PqqD</fullName>
    </submittedName>
</protein>
<dbReference type="RefSeq" id="WP_101252671.1">
    <property type="nucleotide sequence ID" value="NZ_PIUM01000031.1"/>
</dbReference>
<dbReference type="AlphaFoldDB" id="A0A2N3PPZ0"/>
<dbReference type="Proteomes" id="UP000233293">
    <property type="component" value="Unassembled WGS sequence"/>
</dbReference>
<dbReference type="GO" id="GO:0048038">
    <property type="term" value="F:quinone binding"/>
    <property type="evidence" value="ECO:0007669"/>
    <property type="project" value="InterPro"/>
</dbReference>
<dbReference type="NCBIfam" id="TIGR03859">
    <property type="entry name" value="PQQ_PqqD"/>
    <property type="match status" value="1"/>
</dbReference>
<reference evidence="5" key="1">
    <citation type="submission" date="2017-12" db="EMBL/GenBank/DDBJ databases">
        <title>Draft genome sequence of Telmatospirillum siberiense 26-4b1T, an acidotolerant peatland alphaproteobacterium potentially involved in sulfur cycling.</title>
        <authorList>
            <person name="Hausmann B."/>
            <person name="Pjevac P."/>
            <person name="Schreck K."/>
            <person name="Herbold C.W."/>
            <person name="Daims H."/>
            <person name="Wagner M."/>
            <person name="Pester M."/>
            <person name="Loy A."/>
        </authorList>
    </citation>
    <scope>NUCLEOTIDE SEQUENCE [LARGE SCALE GENOMIC DNA]</scope>
    <source>
        <strain evidence="5">26-4b1</strain>
    </source>
</reference>
<dbReference type="GO" id="GO:0018189">
    <property type="term" value="P:pyrroloquinoline quinone biosynthetic process"/>
    <property type="evidence" value="ECO:0007669"/>
    <property type="project" value="UniProtKB-UniPathway"/>
</dbReference>
<keyword evidence="3" id="KW-0884">PQQ biosynthesis</keyword>
<gene>
    <name evidence="4" type="primary">pqqD</name>
    <name evidence="4" type="ORF">CWS72_21330</name>
</gene>
<keyword evidence="5" id="KW-1185">Reference proteome</keyword>
<dbReference type="EMBL" id="PIUM01000031">
    <property type="protein sequence ID" value="PKU22473.1"/>
    <property type="molecule type" value="Genomic_DNA"/>
</dbReference>
<evidence type="ECO:0000313" key="5">
    <source>
        <dbReference type="Proteomes" id="UP000233293"/>
    </source>
</evidence>
<dbReference type="UniPathway" id="UPA00539"/>
<dbReference type="InterPro" id="IPR041881">
    <property type="entry name" value="PqqD_sf"/>
</dbReference>
<dbReference type="InterPro" id="IPR008792">
    <property type="entry name" value="PQQD"/>
</dbReference>
<accession>A0A2N3PPZ0</accession>
<dbReference type="InterPro" id="IPR022479">
    <property type="entry name" value="PqqD_bac"/>
</dbReference>
<evidence type="ECO:0000256" key="2">
    <source>
        <dbReference type="ARBA" id="ARBA00011741"/>
    </source>
</evidence>
<name>A0A2N3PPZ0_9PROT</name>
<dbReference type="OrthoDB" id="7995890at2"/>
<proteinExistence type="predicted"/>
<evidence type="ECO:0000256" key="3">
    <source>
        <dbReference type="ARBA" id="ARBA00022905"/>
    </source>
</evidence>
<comment type="subunit">
    <text evidence="2">Monomer. Interacts with PqqE.</text>
</comment>
<comment type="pathway">
    <text evidence="1">Cofactor biosynthesis; pyrroloquinoline quinone biosynthesis.</text>
</comment>
<evidence type="ECO:0000313" key="4">
    <source>
        <dbReference type="EMBL" id="PKU22473.1"/>
    </source>
</evidence>
<dbReference type="Pfam" id="PF05402">
    <property type="entry name" value="PqqD"/>
    <property type="match status" value="1"/>
</dbReference>
<sequence>MPATVVRRPTGIALTSRPVLPRHARLRFDAVRQRWVILVPERVLLPDETAIEILRLADGEITVETIIDRLTFKYQGDRAVIATDVIALLQDLADQGFLLDLGGEGE</sequence>
<dbReference type="Gene3D" id="1.10.10.1150">
    <property type="entry name" value="Coenzyme PQQ synthesis protein D (PqqD)"/>
    <property type="match status" value="1"/>
</dbReference>